<keyword evidence="3 5" id="KW-1133">Transmembrane helix</keyword>
<dbReference type="EMBL" id="BPQP01000041">
    <property type="protein sequence ID" value="GJD95600.1"/>
    <property type="molecule type" value="Genomic_DNA"/>
</dbReference>
<dbReference type="InterPro" id="IPR007016">
    <property type="entry name" value="O-antigen_ligase-rel_domated"/>
</dbReference>
<feature type="transmembrane region" description="Helical" evidence="5">
    <location>
        <begin position="26"/>
        <end position="43"/>
    </location>
</feature>
<dbReference type="Proteomes" id="UP001055125">
    <property type="component" value="Unassembled WGS sequence"/>
</dbReference>
<evidence type="ECO:0000259" key="6">
    <source>
        <dbReference type="Pfam" id="PF04932"/>
    </source>
</evidence>
<evidence type="ECO:0000256" key="1">
    <source>
        <dbReference type="ARBA" id="ARBA00004141"/>
    </source>
</evidence>
<keyword evidence="8" id="KW-1185">Reference proteome</keyword>
<reference evidence="7" key="2">
    <citation type="submission" date="2021-08" db="EMBL/GenBank/DDBJ databases">
        <authorList>
            <person name="Tani A."/>
            <person name="Ola A."/>
            <person name="Ogura Y."/>
            <person name="Katsura K."/>
            <person name="Hayashi T."/>
        </authorList>
    </citation>
    <scope>NUCLEOTIDE SEQUENCE</scope>
    <source>
        <strain evidence="7">DSM 19015</strain>
    </source>
</reference>
<keyword evidence="4 5" id="KW-0472">Membrane</keyword>
<keyword evidence="2 5" id="KW-0812">Transmembrane</keyword>
<feature type="transmembrane region" description="Helical" evidence="5">
    <location>
        <begin position="88"/>
        <end position="105"/>
    </location>
</feature>
<feature type="transmembrane region" description="Helical" evidence="5">
    <location>
        <begin position="346"/>
        <end position="368"/>
    </location>
</feature>
<feature type="transmembrane region" description="Helical" evidence="5">
    <location>
        <begin position="195"/>
        <end position="228"/>
    </location>
</feature>
<accession>A0ABQ4RXN7</accession>
<feature type="transmembrane region" description="Helical" evidence="5">
    <location>
        <begin position="117"/>
        <end position="134"/>
    </location>
</feature>
<evidence type="ECO:0000256" key="2">
    <source>
        <dbReference type="ARBA" id="ARBA00022692"/>
    </source>
</evidence>
<sequence length="437" mass="46357">MTTGIAADPERGAAAGRADIPDPLRIAAMVAILLVMVVGVDPFHDGTAAANIESGAGGNRLNQILFLAVGAGVGMLFLHRGLAVLRPLATLPILLTLAWFLVVTVTSTEPAVSGRRLISLMIMLAAAAALPLLARDLRQFAGVLGGTALVILIVCYLGLLVVPDLSMHTVLDLREPEHAGSWRGLFAHKNGAGVIMAALLFIGLFCAQAGHGALGAVVAVLAVLFLAFTNARTSMVLAPVTLILSWLCLAARVGWWRRLVLLGPLAALLTVTVGAVLVAPVGELVGRLTGDASFTGRTDIWAFAAENIARRPLTGFGYGAFWENVFYGGGADALTWVNKATDAHNGYLNTTLETGLPGLLLTLWWFVWRPVSDLRGRNGDGRIDATALLFLRIWLFGLLAAVFETILYHATNGLFFLMAMSVFGLRYLTCARLVRGS</sequence>
<organism evidence="7 8">
    <name type="scientific">Methylobacterium iners</name>
    <dbReference type="NCBI Taxonomy" id="418707"/>
    <lineage>
        <taxon>Bacteria</taxon>
        <taxon>Pseudomonadati</taxon>
        <taxon>Pseudomonadota</taxon>
        <taxon>Alphaproteobacteria</taxon>
        <taxon>Hyphomicrobiales</taxon>
        <taxon>Methylobacteriaceae</taxon>
        <taxon>Methylobacterium</taxon>
    </lineage>
</organism>
<evidence type="ECO:0000256" key="5">
    <source>
        <dbReference type="SAM" id="Phobius"/>
    </source>
</evidence>
<evidence type="ECO:0000313" key="7">
    <source>
        <dbReference type="EMBL" id="GJD95600.1"/>
    </source>
</evidence>
<comment type="caution">
    <text evidence="7">The sequence shown here is derived from an EMBL/GenBank/DDBJ whole genome shotgun (WGS) entry which is preliminary data.</text>
</comment>
<proteinExistence type="predicted"/>
<dbReference type="PANTHER" id="PTHR37422:SF21">
    <property type="entry name" value="EXOQ-LIKE PROTEIN"/>
    <property type="match status" value="1"/>
</dbReference>
<dbReference type="Pfam" id="PF04932">
    <property type="entry name" value="Wzy_C"/>
    <property type="match status" value="1"/>
</dbReference>
<dbReference type="InterPro" id="IPR051533">
    <property type="entry name" value="WaaL-like"/>
</dbReference>
<feature type="transmembrane region" description="Helical" evidence="5">
    <location>
        <begin position="140"/>
        <end position="162"/>
    </location>
</feature>
<feature type="transmembrane region" description="Helical" evidence="5">
    <location>
        <begin position="234"/>
        <end position="252"/>
    </location>
</feature>
<evidence type="ECO:0000256" key="3">
    <source>
        <dbReference type="ARBA" id="ARBA00022989"/>
    </source>
</evidence>
<evidence type="ECO:0000313" key="8">
    <source>
        <dbReference type="Proteomes" id="UP001055125"/>
    </source>
</evidence>
<feature type="domain" description="O-antigen ligase-related" evidence="6">
    <location>
        <begin position="218"/>
        <end position="362"/>
    </location>
</feature>
<name>A0ABQ4RXN7_9HYPH</name>
<reference evidence="7" key="1">
    <citation type="journal article" date="2021" name="Front. Microbiol.">
        <title>Comprehensive Comparative Genomics and Phenotyping of Methylobacterium Species.</title>
        <authorList>
            <person name="Alessa O."/>
            <person name="Ogura Y."/>
            <person name="Fujitani Y."/>
            <person name="Takami H."/>
            <person name="Hayashi T."/>
            <person name="Sahin N."/>
            <person name="Tani A."/>
        </authorList>
    </citation>
    <scope>NUCLEOTIDE SEQUENCE</scope>
    <source>
        <strain evidence="7">DSM 19015</strain>
    </source>
</reference>
<comment type="subcellular location">
    <subcellularLocation>
        <location evidence="1">Membrane</location>
        <topology evidence="1">Multi-pass membrane protein</topology>
    </subcellularLocation>
</comment>
<protein>
    <recommendedName>
        <fullName evidence="6">O-antigen ligase-related domain-containing protein</fullName>
    </recommendedName>
</protein>
<gene>
    <name evidence="7" type="ORF">OCOJLMKI_2813</name>
</gene>
<dbReference type="PANTHER" id="PTHR37422">
    <property type="entry name" value="TEICHURONIC ACID BIOSYNTHESIS PROTEIN TUAE"/>
    <property type="match status" value="1"/>
</dbReference>
<evidence type="ECO:0000256" key="4">
    <source>
        <dbReference type="ARBA" id="ARBA00023136"/>
    </source>
</evidence>
<feature type="transmembrane region" description="Helical" evidence="5">
    <location>
        <begin position="259"/>
        <end position="279"/>
    </location>
</feature>
<dbReference type="RefSeq" id="WP_238244744.1">
    <property type="nucleotide sequence ID" value="NZ_BPQP01000041.1"/>
</dbReference>
<feature type="transmembrane region" description="Helical" evidence="5">
    <location>
        <begin position="389"/>
        <end position="408"/>
    </location>
</feature>
<feature type="transmembrane region" description="Helical" evidence="5">
    <location>
        <begin position="414"/>
        <end position="434"/>
    </location>
</feature>
<feature type="transmembrane region" description="Helical" evidence="5">
    <location>
        <begin position="64"/>
        <end position="82"/>
    </location>
</feature>